<proteinExistence type="inferred from homology"/>
<evidence type="ECO:0000256" key="1">
    <source>
        <dbReference type="ARBA" id="ARBA00007435"/>
    </source>
</evidence>
<gene>
    <name evidence="3" type="ORF">SAMN05216337_109810</name>
</gene>
<dbReference type="InterPro" id="IPR035901">
    <property type="entry name" value="GIY-YIG_endonuc_sf"/>
</dbReference>
<dbReference type="PANTHER" id="PTHR34477:SF1">
    <property type="entry name" value="UPF0213 PROTEIN YHBQ"/>
    <property type="match status" value="1"/>
</dbReference>
<dbReference type="SUPFAM" id="SSF82771">
    <property type="entry name" value="GIY-YIG endonuclease"/>
    <property type="match status" value="1"/>
</dbReference>
<dbReference type="InterPro" id="IPR000305">
    <property type="entry name" value="GIY-YIG_endonuc"/>
</dbReference>
<dbReference type="AlphaFoldDB" id="A0A1G7QJK3"/>
<reference evidence="3 4" key="1">
    <citation type="submission" date="2016-10" db="EMBL/GenBank/DDBJ databases">
        <authorList>
            <person name="de Groot N.N."/>
        </authorList>
    </citation>
    <scope>NUCLEOTIDE SEQUENCE [LARGE SCALE GENOMIC DNA]</scope>
    <source>
        <strain evidence="3 4">R5</strain>
    </source>
</reference>
<dbReference type="InterPro" id="IPR050190">
    <property type="entry name" value="UPF0213_domain"/>
</dbReference>
<evidence type="ECO:0000313" key="3">
    <source>
        <dbReference type="EMBL" id="SDF98665.1"/>
    </source>
</evidence>
<keyword evidence="3" id="KW-0255">Endonuclease</keyword>
<dbReference type="PROSITE" id="PS50164">
    <property type="entry name" value="GIY_YIG"/>
    <property type="match status" value="1"/>
</dbReference>
<dbReference type="CDD" id="cd10456">
    <property type="entry name" value="GIY-YIG_UPF0213"/>
    <property type="match status" value="1"/>
</dbReference>
<dbReference type="Gene3D" id="3.40.1440.10">
    <property type="entry name" value="GIY-YIG endonuclease"/>
    <property type="match status" value="1"/>
</dbReference>
<evidence type="ECO:0000313" key="4">
    <source>
        <dbReference type="Proteomes" id="UP000199245"/>
    </source>
</evidence>
<evidence type="ECO:0000259" key="2">
    <source>
        <dbReference type="PROSITE" id="PS50164"/>
    </source>
</evidence>
<dbReference type="EMBL" id="FMZW01000098">
    <property type="protein sequence ID" value="SDF98665.1"/>
    <property type="molecule type" value="Genomic_DNA"/>
</dbReference>
<comment type="similarity">
    <text evidence="1">Belongs to the UPF0213 family.</text>
</comment>
<dbReference type="GO" id="GO:0004519">
    <property type="term" value="F:endonuclease activity"/>
    <property type="evidence" value="ECO:0007669"/>
    <property type="project" value="UniProtKB-KW"/>
</dbReference>
<keyword evidence="3" id="KW-0378">Hydrolase</keyword>
<protein>
    <submittedName>
        <fullName evidence="3">Putative endonuclease</fullName>
    </submittedName>
</protein>
<sequence>MINPCIARAGLVKMGIYVYMLRCADNSFYVGSATGDDLAPRIEQHNAGAFPGYTYNRRPVVPVWSEYFERITDGIAAERQIKGWSRAKKEALIRLDWATISRLAHRRRTTPSPSS</sequence>
<keyword evidence="3" id="KW-0540">Nuclease</keyword>
<dbReference type="Proteomes" id="UP000199245">
    <property type="component" value="Unassembled WGS sequence"/>
</dbReference>
<dbReference type="PANTHER" id="PTHR34477">
    <property type="entry name" value="UPF0213 PROTEIN YHBQ"/>
    <property type="match status" value="1"/>
</dbReference>
<dbReference type="Pfam" id="PF01541">
    <property type="entry name" value="GIY-YIG"/>
    <property type="match status" value="1"/>
</dbReference>
<organism evidence="3 4">
    <name type="scientific">Bradyrhizobium brasilense</name>
    <dbReference type="NCBI Taxonomy" id="1419277"/>
    <lineage>
        <taxon>Bacteria</taxon>
        <taxon>Pseudomonadati</taxon>
        <taxon>Pseudomonadota</taxon>
        <taxon>Alphaproteobacteria</taxon>
        <taxon>Hyphomicrobiales</taxon>
        <taxon>Nitrobacteraceae</taxon>
        <taxon>Bradyrhizobium</taxon>
    </lineage>
</organism>
<name>A0A1G7QJK3_9BRAD</name>
<accession>A0A1G7QJK3</accession>
<feature type="domain" description="GIY-YIG" evidence="2">
    <location>
        <begin position="14"/>
        <end position="91"/>
    </location>
</feature>